<protein>
    <submittedName>
        <fullName evidence="2">Uncharacterized protein</fullName>
    </submittedName>
</protein>
<feature type="non-terminal residue" evidence="2">
    <location>
        <position position="1"/>
    </location>
</feature>
<proteinExistence type="predicted"/>
<evidence type="ECO:0000256" key="1">
    <source>
        <dbReference type="SAM" id="MobiDB-lite"/>
    </source>
</evidence>
<dbReference type="AlphaFoldDB" id="A0AA40JQF0"/>
<evidence type="ECO:0000313" key="2">
    <source>
        <dbReference type="EMBL" id="KIU01510.1"/>
    </source>
</evidence>
<dbReference type="EMBL" id="JXIG01000274">
    <property type="protein sequence ID" value="KIU01510.1"/>
    <property type="molecule type" value="Genomic_DNA"/>
</dbReference>
<feature type="non-terminal residue" evidence="2">
    <location>
        <position position="141"/>
    </location>
</feature>
<reference evidence="2 3" key="1">
    <citation type="submission" date="2015-01" db="EMBL/GenBank/DDBJ databases">
        <title>Characterization of Swiss Staphylococcus aureus strains involved in food poisoning.</title>
        <authorList>
            <person name="Crovadore J."/>
            <person name="Chablais R."/>
            <person name="Tonacini J."/>
            <person name="Schnyder B."/>
            <person name="Lefort F."/>
        </authorList>
    </citation>
    <scope>NUCLEOTIDE SEQUENCE [LARGE SCALE GENOMIC DNA]</scope>
    <source>
        <strain evidence="2 3">SA-120</strain>
    </source>
</reference>
<feature type="region of interest" description="Disordered" evidence="1">
    <location>
        <begin position="78"/>
        <end position="99"/>
    </location>
</feature>
<comment type="caution">
    <text evidence="2">The sequence shown here is derived from an EMBL/GenBank/DDBJ whole genome shotgun (WGS) entry which is preliminary data.</text>
</comment>
<dbReference type="Proteomes" id="UP000032274">
    <property type="component" value="Unassembled WGS sequence"/>
</dbReference>
<gene>
    <name evidence="2" type="ORF">QU38_01250</name>
</gene>
<accession>A0AA40JQF0</accession>
<name>A0AA40JQF0_STAAU</name>
<evidence type="ECO:0000313" key="3">
    <source>
        <dbReference type="Proteomes" id="UP000032274"/>
    </source>
</evidence>
<organism evidence="2 3">
    <name type="scientific">Staphylococcus aureus</name>
    <dbReference type="NCBI Taxonomy" id="1280"/>
    <lineage>
        <taxon>Bacteria</taxon>
        <taxon>Bacillati</taxon>
        <taxon>Bacillota</taxon>
        <taxon>Bacilli</taxon>
        <taxon>Bacillales</taxon>
        <taxon>Staphylococcaceae</taxon>
        <taxon>Staphylococcus</taxon>
    </lineage>
</organism>
<sequence length="141" mass="14599">LIIGGIVLAIRLQRLGQIGLVVESGRIERKRRDLGAQEVIGARGADRGQPGEIAAAGEFQRLGIVGEMADLAACAAHQAAQPGHQRGGKDGAVIGSEGRDHFAAERRAPGQALVEIGSRVRDQRDRVVVTGLGGVAPADDA</sequence>